<proteinExistence type="predicted"/>
<comment type="caution">
    <text evidence="1">The sequence shown here is derived from an EMBL/GenBank/DDBJ whole genome shotgun (WGS) entry which is preliminary data.</text>
</comment>
<protein>
    <submittedName>
        <fullName evidence="1">Uncharacterized protein</fullName>
    </submittedName>
</protein>
<gene>
    <name evidence="1" type="ORF">A2932_02345</name>
</gene>
<evidence type="ECO:0000313" key="1">
    <source>
        <dbReference type="EMBL" id="OGZ60903.1"/>
    </source>
</evidence>
<dbReference type="SUPFAM" id="SSF64182">
    <property type="entry name" value="DHH phosphoesterases"/>
    <property type="match status" value="1"/>
</dbReference>
<name>A0A1G2HEK0_9BACT</name>
<dbReference type="STRING" id="1802163.A2932_02345"/>
<dbReference type="PANTHER" id="PTHR47618">
    <property type="entry name" value="BIFUNCTIONAL OLIGORIBONUCLEASE AND PAP PHOSPHATASE NRNA"/>
    <property type="match status" value="1"/>
</dbReference>
<dbReference type="PANTHER" id="PTHR47618:SF1">
    <property type="entry name" value="BIFUNCTIONAL OLIGORIBONUCLEASE AND PAP PHOSPHATASE NRNA"/>
    <property type="match status" value="1"/>
</dbReference>
<dbReference type="Proteomes" id="UP000179153">
    <property type="component" value="Unassembled WGS sequence"/>
</dbReference>
<accession>A0A1G2HEK0</accession>
<reference evidence="1 2" key="1">
    <citation type="journal article" date="2016" name="Nat. Commun.">
        <title>Thousands of microbial genomes shed light on interconnected biogeochemical processes in an aquifer system.</title>
        <authorList>
            <person name="Anantharaman K."/>
            <person name="Brown C.T."/>
            <person name="Hug L.A."/>
            <person name="Sharon I."/>
            <person name="Castelle C.J."/>
            <person name="Probst A.J."/>
            <person name="Thomas B.C."/>
            <person name="Singh A."/>
            <person name="Wilkins M.J."/>
            <person name="Karaoz U."/>
            <person name="Brodie E.L."/>
            <person name="Williams K.H."/>
            <person name="Hubbard S.S."/>
            <person name="Banfield J.F."/>
        </authorList>
    </citation>
    <scope>NUCLEOTIDE SEQUENCE [LARGE SCALE GENOMIC DNA]</scope>
</reference>
<dbReference type="AlphaFoldDB" id="A0A1G2HEK0"/>
<dbReference type="EMBL" id="MHOI01000033">
    <property type="protein sequence ID" value="OGZ60903.1"/>
    <property type="molecule type" value="Genomic_DNA"/>
</dbReference>
<evidence type="ECO:0000313" key="2">
    <source>
        <dbReference type="Proteomes" id="UP000179153"/>
    </source>
</evidence>
<organism evidence="1 2">
    <name type="scientific">Candidatus Spechtbacteria bacterium RIFCSPLOWO2_01_FULL_46_10</name>
    <dbReference type="NCBI Taxonomy" id="1802163"/>
    <lineage>
        <taxon>Bacteria</taxon>
        <taxon>Candidatus Spechtiibacteriota</taxon>
    </lineage>
</organism>
<dbReference type="InterPro" id="IPR051319">
    <property type="entry name" value="Oligoribo/pAp-PDE_c-di-AMP_PDE"/>
</dbReference>
<dbReference type="InterPro" id="IPR038763">
    <property type="entry name" value="DHH_sf"/>
</dbReference>
<sequence>MTENKNPIAQLSGYKKVLLFVGEPFHDALCAAHAVAQLIKNGGGEPSIYLERPLPAALSFLNITPFIAADINLNAHTSIIVSGSSLDMGGARLEKHNEYFKITLPKTIDKSAVRVENSPSGWDMVAGVGIKKEELAEKTRGARLEKNYEILIIGDAENRPLPYCEAVTRDLKEYAAQDLTPQIATSLLAGIIYRTQNFQSADLNPQTLFSAAYLISKGAAQQDIIRYLYKTKPLPLIKLWGRALTKFTYDDKTGVATSWITAADIEGAEAASSHAGMLLTELANNFAQAKVFILSVEKNSGEHVTLLHARDSVCRNLLYEAFNVRNKGAVAVFMLTGTGTLEQKTERLAQNIKKILQKKNGG</sequence>
<dbReference type="Gene3D" id="3.90.1640.10">
    <property type="entry name" value="inorganic pyrophosphatase (n-terminal core)"/>
    <property type="match status" value="1"/>
</dbReference>